<evidence type="ECO:0000259" key="5">
    <source>
        <dbReference type="PROSITE" id="PS51352"/>
    </source>
</evidence>
<keyword evidence="4" id="KW-0676">Redox-active center</keyword>
<organism evidence="6 7">
    <name type="scientific">Candidatus Paralactobacillus gallistercoris</name>
    <dbReference type="NCBI Taxonomy" id="2838724"/>
    <lineage>
        <taxon>Bacteria</taxon>
        <taxon>Bacillati</taxon>
        <taxon>Bacillota</taxon>
        <taxon>Bacilli</taxon>
        <taxon>Lactobacillales</taxon>
        <taxon>Lactobacillaceae</taxon>
        <taxon>Lactobacillus</taxon>
    </lineage>
</organism>
<keyword evidence="2" id="KW-0049">Antioxidant</keyword>
<keyword evidence="1 6" id="KW-0575">Peroxidase</keyword>
<sequence length="164" mass="18253">MEFTKKGQTLMTNGTPLNVGMQLPDFTVINQDNQSITKQDLITKTTLISVVPNINTPVCSISTKRFNDEVNHYPDVNFYTISTNTVSEQQTWCARSAVSNMMLLSDASHDFGQKMGLDIATAGIDARSVWVIAPDGNILYRQLVTELSHEPDYAAVLAFLRNKH</sequence>
<evidence type="ECO:0000256" key="2">
    <source>
        <dbReference type="ARBA" id="ARBA00022862"/>
    </source>
</evidence>
<feature type="domain" description="Thioredoxin" evidence="5">
    <location>
        <begin position="17"/>
        <end position="164"/>
    </location>
</feature>
<keyword evidence="6" id="KW-0560">Oxidoreductase</keyword>
<protein>
    <submittedName>
        <fullName evidence="6">Thiol peroxidase</fullName>
        <ecNumber evidence="6">1.11.1.-</ecNumber>
    </submittedName>
</protein>
<dbReference type="GO" id="GO:0008379">
    <property type="term" value="F:thioredoxin peroxidase activity"/>
    <property type="evidence" value="ECO:0007669"/>
    <property type="project" value="InterPro"/>
</dbReference>
<dbReference type="Gene3D" id="3.40.30.10">
    <property type="entry name" value="Glutaredoxin"/>
    <property type="match status" value="1"/>
</dbReference>
<dbReference type="InterPro" id="IPR013740">
    <property type="entry name" value="Redoxin"/>
</dbReference>
<dbReference type="SUPFAM" id="SSF52833">
    <property type="entry name" value="Thioredoxin-like"/>
    <property type="match status" value="1"/>
</dbReference>
<dbReference type="Pfam" id="PF08534">
    <property type="entry name" value="Redoxin"/>
    <property type="match status" value="1"/>
</dbReference>
<evidence type="ECO:0000256" key="3">
    <source>
        <dbReference type="ARBA" id="ARBA00023157"/>
    </source>
</evidence>
<dbReference type="Proteomes" id="UP000777303">
    <property type="component" value="Unassembled WGS sequence"/>
</dbReference>
<dbReference type="CDD" id="cd03014">
    <property type="entry name" value="PRX_Atyp2cys"/>
    <property type="match status" value="1"/>
</dbReference>
<dbReference type="NCBIfam" id="NF001808">
    <property type="entry name" value="PRK00522.1"/>
    <property type="match status" value="1"/>
</dbReference>
<accession>A0A948TJ05</accession>
<evidence type="ECO:0000256" key="1">
    <source>
        <dbReference type="ARBA" id="ARBA00022559"/>
    </source>
</evidence>
<evidence type="ECO:0000313" key="7">
    <source>
        <dbReference type="Proteomes" id="UP000777303"/>
    </source>
</evidence>
<evidence type="ECO:0000256" key="4">
    <source>
        <dbReference type="ARBA" id="ARBA00023284"/>
    </source>
</evidence>
<evidence type="ECO:0000313" key="6">
    <source>
        <dbReference type="EMBL" id="MBU3851650.1"/>
    </source>
</evidence>
<comment type="caution">
    <text evidence="6">The sequence shown here is derived from an EMBL/GenBank/DDBJ whole genome shotgun (WGS) entry which is preliminary data.</text>
</comment>
<dbReference type="InterPro" id="IPR036249">
    <property type="entry name" value="Thioredoxin-like_sf"/>
</dbReference>
<dbReference type="EMBL" id="JAHLFS010000040">
    <property type="protein sequence ID" value="MBU3851650.1"/>
    <property type="molecule type" value="Genomic_DNA"/>
</dbReference>
<name>A0A948TJ05_9LACO</name>
<reference evidence="6" key="1">
    <citation type="journal article" date="2021" name="PeerJ">
        <title>Extensive microbial diversity within the chicken gut microbiome revealed by metagenomics and culture.</title>
        <authorList>
            <person name="Gilroy R."/>
            <person name="Ravi A."/>
            <person name="Getino M."/>
            <person name="Pursley I."/>
            <person name="Horton D.L."/>
            <person name="Alikhan N.F."/>
            <person name="Baker D."/>
            <person name="Gharbi K."/>
            <person name="Hall N."/>
            <person name="Watson M."/>
            <person name="Adriaenssens E.M."/>
            <person name="Foster-Nyarko E."/>
            <person name="Jarju S."/>
            <person name="Secka A."/>
            <person name="Antonio M."/>
            <person name="Oren A."/>
            <person name="Chaudhuri R.R."/>
            <person name="La Ragione R."/>
            <person name="Hildebrand F."/>
            <person name="Pallen M.J."/>
        </authorList>
    </citation>
    <scope>NUCLEOTIDE SEQUENCE</scope>
    <source>
        <strain evidence="6">F6-6636</strain>
    </source>
</reference>
<dbReference type="PANTHER" id="PTHR43110">
    <property type="entry name" value="THIOL PEROXIDASE"/>
    <property type="match status" value="1"/>
</dbReference>
<dbReference type="PANTHER" id="PTHR43110:SF1">
    <property type="entry name" value="THIOL PEROXIDASE"/>
    <property type="match status" value="1"/>
</dbReference>
<dbReference type="AlphaFoldDB" id="A0A948TJ05"/>
<dbReference type="EC" id="1.11.1.-" evidence="6"/>
<reference evidence="6" key="2">
    <citation type="submission" date="2021-04" db="EMBL/GenBank/DDBJ databases">
        <authorList>
            <person name="Gilroy R."/>
        </authorList>
    </citation>
    <scope>NUCLEOTIDE SEQUENCE</scope>
    <source>
        <strain evidence="6">F6-6636</strain>
    </source>
</reference>
<proteinExistence type="predicted"/>
<dbReference type="InterPro" id="IPR013766">
    <property type="entry name" value="Thioredoxin_domain"/>
</dbReference>
<gene>
    <name evidence="6" type="primary">tpx</name>
    <name evidence="6" type="ORF">H9901_03020</name>
</gene>
<dbReference type="InterPro" id="IPR050455">
    <property type="entry name" value="Tpx_Peroxidase_subfamily"/>
</dbReference>
<keyword evidence="3" id="KW-1015">Disulfide bond</keyword>
<dbReference type="InterPro" id="IPR002065">
    <property type="entry name" value="TPX"/>
</dbReference>
<dbReference type="PROSITE" id="PS51352">
    <property type="entry name" value="THIOREDOXIN_2"/>
    <property type="match status" value="1"/>
</dbReference>